<dbReference type="GO" id="GO:0009166">
    <property type="term" value="P:nucleotide catabolic process"/>
    <property type="evidence" value="ECO:0007669"/>
    <property type="project" value="InterPro"/>
</dbReference>
<dbReference type="InterPro" id="IPR004843">
    <property type="entry name" value="Calcineurin-like_PHP"/>
</dbReference>
<keyword evidence="2" id="KW-0732">Signal</keyword>
<proteinExistence type="inferred from homology"/>
<evidence type="ECO:0000259" key="5">
    <source>
        <dbReference type="Pfam" id="PF02872"/>
    </source>
</evidence>
<organism evidence="6 7">
    <name type="scientific">Linderina pennispora</name>
    <dbReference type="NCBI Taxonomy" id="61395"/>
    <lineage>
        <taxon>Eukaryota</taxon>
        <taxon>Fungi</taxon>
        <taxon>Fungi incertae sedis</taxon>
        <taxon>Zoopagomycota</taxon>
        <taxon>Kickxellomycotina</taxon>
        <taxon>Kickxellomycetes</taxon>
        <taxon>Kickxellales</taxon>
        <taxon>Kickxellaceae</taxon>
        <taxon>Linderina</taxon>
    </lineage>
</organism>
<evidence type="ECO:0000256" key="3">
    <source>
        <dbReference type="RuleBase" id="RU362119"/>
    </source>
</evidence>
<dbReference type="GO" id="GO:0046872">
    <property type="term" value="F:metal ion binding"/>
    <property type="evidence" value="ECO:0007669"/>
    <property type="project" value="InterPro"/>
</dbReference>
<evidence type="ECO:0000313" key="6">
    <source>
        <dbReference type="EMBL" id="ORX65904.1"/>
    </source>
</evidence>
<feature type="domain" description="5'-Nucleotidase C-terminal" evidence="5">
    <location>
        <begin position="324"/>
        <end position="409"/>
    </location>
</feature>
<dbReference type="Proteomes" id="UP000193922">
    <property type="component" value="Unassembled WGS sequence"/>
</dbReference>
<dbReference type="Gene3D" id="3.60.21.10">
    <property type="match status" value="1"/>
</dbReference>
<keyword evidence="7" id="KW-1185">Reference proteome</keyword>
<comment type="similarity">
    <text evidence="1 3">Belongs to the 5'-nucleotidase family.</text>
</comment>
<dbReference type="InterPro" id="IPR008334">
    <property type="entry name" value="5'-Nucleotdase_C"/>
</dbReference>
<dbReference type="Pfam" id="PF00149">
    <property type="entry name" value="Metallophos"/>
    <property type="match status" value="1"/>
</dbReference>
<dbReference type="SUPFAM" id="SSF56300">
    <property type="entry name" value="Metallo-dependent phosphatases"/>
    <property type="match status" value="1"/>
</dbReference>
<comment type="caution">
    <text evidence="6">The sequence shown here is derived from an EMBL/GenBank/DDBJ whole genome shotgun (WGS) entry which is preliminary data.</text>
</comment>
<evidence type="ECO:0000256" key="2">
    <source>
        <dbReference type="ARBA" id="ARBA00022729"/>
    </source>
</evidence>
<dbReference type="Gene3D" id="3.90.780.10">
    <property type="entry name" value="5'-Nucleotidase, C-terminal domain"/>
    <property type="match status" value="1"/>
</dbReference>
<keyword evidence="3" id="KW-0547">Nucleotide-binding</keyword>
<dbReference type="PANTHER" id="PTHR11575:SF24">
    <property type="entry name" value="5'-NUCLEOTIDASE"/>
    <property type="match status" value="1"/>
</dbReference>
<dbReference type="GeneID" id="63800816"/>
<feature type="non-terminal residue" evidence="6">
    <location>
        <position position="1"/>
    </location>
</feature>
<dbReference type="PROSITE" id="PS00785">
    <property type="entry name" value="5_NUCLEOTIDASE_1"/>
    <property type="match status" value="1"/>
</dbReference>
<dbReference type="STRING" id="61395.A0A1Y1VYL3"/>
<feature type="non-terminal residue" evidence="6">
    <location>
        <position position="410"/>
    </location>
</feature>
<accession>A0A1Y1VYL3</accession>
<dbReference type="SUPFAM" id="SSF55816">
    <property type="entry name" value="5'-nucleotidase (syn. UDP-sugar hydrolase), C-terminal domain"/>
    <property type="match status" value="1"/>
</dbReference>
<dbReference type="Pfam" id="PF02872">
    <property type="entry name" value="5_nucleotid_C"/>
    <property type="match status" value="1"/>
</dbReference>
<dbReference type="PANTHER" id="PTHR11575">
    <property type="entry name" value="5'-NUCLEOTIDASE-RELATED"/>
    <property type="match status" value="1"/>
</dbReference>
<keyword evidence="3" id="KW-0378">Hydrolase</keyword>
<dbReference type="InterPro" id="IPR029052">
    <property type="entry name" value="Metallo-depent_PP-like"/>
</dbReference>
<dbReference type="GO" id="GO:0000166">
    <property type="term" value="F:nucleotide binding"/>
    <property type="evidence" value="ECO:0007669"/>
    <property type="project" value="UniProtKB-KW"/>
</dbReference>
<dbReference type="AlphaFoldDB" id="A0A1Y1VYL3"/>
<dbReference type="InterPro" id="IPR036907">
    <property type="entry name" value="5'-Nucleotdase_C_sf"/>
</dbReference>
<dbReference type="PROSITE" id="PS00786">
    <property type="entry name" value="5_NUCLEOTIDASE_2"/>
    <property type="match status" value="1"/>
</dbReference>
<dbReference type="RefSeq" id="XP_040739975.1">
    <property type="nucleotide sequence ID" value="XM_040884168.1"/>
</dbReference>
<dbReference type="PRINTS" id="PR01607">
    <property type="entry name" value="APYRASEFAMLY"/>
</dbReference>
<feature type="domain" description="Calcineurin-like phosphoesterase" evidence="4">
    <location>
        <begin position="3"/>
        <end position="223"/>
    </location>
</feature>
<protein>
    <submittedName>
        <fullName evidence="6">Metallo-dependent phosphatase</fullName>
    </submittedName>
</protein>
<dbReference type="InterPro" id="IPR006179">
    <property type="entry name" value="5_nucleotidase/apyrase"/>
</dbReference>
<name>A0A1Y1VYL3_9FUNG</name>
<sequence>QVRLVHTNDLHAHFSPFDAKTGDACDATVNGCIGGSAVVKSIIDHLRLANNVGKENSILLNAGDELQGSIYYSLFKGNLSAALLNSFGYDALTLGNHEFDEGPGHLAKYLAKVHVPTICANIKFVDPDPALQANLQPFTIIDRHRIGIIGVLTPDTAVSSSVGNGIELTDPVEAVNQARAQLEKQGIRRIIVLSHLGYDGDRELAQRIDAGVSLVIGGHSHTYLSNDESKDREGPYPTWVTNSGDSMWQTAVVQAKKWGEYVGYLDLVFNSDGSLDSEFTKGSPVAVDISPSSPLHNRIKPNQRTIDIIRPFEEEMRAYTDKPIGQAKGHFDGPKRATDRAELALGDLVTDALVWSDGAKHANIAVISTGAIRDRIPEGKITRGHILRALPFDDTLVLATLSGKEIRAMV</sequence>
<reference evidence="6 7" key="1">
    <citation type="submission" date="2016-07" db="EMBL/GenBank/DDBJ databases">
        <title>Pervasive Adenine N6-methylation of Active Genes in Fungi.</title>
        <authorList>
            <consortium name="DOE Joint Genome Institute"/>
            <person name="Mondo S.J."/>
            <person name="Dannebaum R.O."/>
            <person name="Kuo R.C."/>
            <person name="Labutti K."/>
            <person name="Haridas S."/>
            <person name="Kuo A."/>
            <person name="Salamov A."/>
            <person name="Ahrendt S.R."/>
            <person name="Lipzen A."/>
            <person name="Sullivan W."/>
            <person name="Andreopoulos W.B."/>
            <person name="Clum A."/>
            <person name="Lindquist E."/>
            <person name="Daum C."/>
            <person name="Ramamoorthy G.K."/>
            <person name="Gryganskyi A."/>
            <person name="Culley D."/>
            <person name="Magnuson J.K."/>
            <person name="James T.Y."/>
            <person name="O'Malley M.A."/>
            <person name="Stajich J.E."/>
            <person name="Spatafora J.W."/>
            <person name="Visel A."/>
            <person name="Grigoriev I.V."/>
        </authorList>
    </citation>
    <scope>NUCLEOTIDE SEQUENCE [LARGE SCALE GENOMIC DNA]</scope>
    <source>
        <strain evidence="6 7">ATCC 12442</strain>
    </source>
</reference>
<dbReference type="GO" id="GO:0016788">
    <property type="term" value="F:hydrolase activity, acting on ester bonds"/>
    <property type="evidence" value="ECO:0007669"/>
    <property type="project" value="InterPro"/>
</dbReference>
<gene>
    <name evidence="6" type="ORF">DL89DRAFT_209691</name>
</gene>
<dbReference type="InterPro" id="IPR006146">
    <property type="entry name" value="5'-Nucleotdase_CS"/>
</dbReference>
<evidence type="ECO:0000256" key="1">
    <source>
        <dbReference type="ARBA" id="ARBA00006654"/>
    </source>
</evidence>
<evidence type="ECO:0000259" key="4">
    <source>
        <dbReference type="Pfam" id="PF00149"/>
    </source>
</evidence>
<dbReference type="EMBL" id="MCFD01000019">
    <property type="protein sequence ID" value="ORX65904.1"/>
    <property type="molecule type" value="Genomic_DNA"/>
</dbReference>
<dbReference type="OrthoDB" id="10252235at2759"/>
<evidence type="ECO:0000313" key="7">
    <source>
        <dbReference type="Proteomes" id="UP000193922"/>
    </source>
</evidence>